<dbReference type="Proteomes" id="UP000663880">
    <property type="component" value="Unassembled WGS sequence"/>
</dbReference>
<evidence type="ECO:0000313" key="2">
    <source>
        <dbReference type="Proteomes" id="UP000663880"/>
    </source>
</evidence>
<sequence>MAPCLSKQQKVVVSLALLCAIETKKQRKKRIWMKQWLKERLTLSHMNLINLLDFDDVRNFLRMDKETFYELLSKVRPFITKKDTNMRPAVSVEERLIATLRFLATGRDYKDLRYSTIISHQLLSKFIPETCWAIYKVLKETINVSSM</sequence>
<proteinExistence type="predicted"/>
<keyword evidence="2" id="KW-1185">Reference proteome</keyword>
<organism evidence="1 2">
    <name type="scientific">Pieris macdunnoughi</name>
    <dbReference type="NCBI Taxonomy" id="345717"/>
    <lineage>
        <taxon>Eukaryota</taxon>
        <taxon>Metazoa</taxon>
        <taxon>Ecdysozoa</taxon>
        <taxon>Arthropoda</taxon>
        <taxon>Hexapoda</taxon>
        <taxon>Insecta</taxon>
        <taxon>Pterygota</taxon>
        <taxon>Neoptera</taxon>
        <taxon>Endopterygota</taxon>
        <taxon>Lepidoptera</taxon>
        <taxon>Glossata</taxon>
        <taxon>Ditrysia</taxon>
        <taxon>Papilionoidea</taxon>
        <taxon>Pieridae</taxon>
        <taxon>Pierinae</taxon>
        <taxon>Pieris</taxon>
    </lineage>
</organism>
<evidence type="ECO:0000313" key="1">
    <source>
        <dbReference type="EMBL" id="CAF4940486.1"/>
    </source>
</evidence>
<name>A0A821XCD2_9NEOP</name>
<dbReference type="AlphaFoldDB" id="A0A821XCD2"/>
<reference evidence="1" key="1">
    <citation type="submission" date="2021-02" db="EMBL/GenBank/DDBJ databases">
        <authorList>
            <person name="Steward A R."/>
        </authorList>
    </citation>
    <scope>NUCLEOTIDE SEQUENCE</scope>
</reference>
<protein>
    <submittedName>
        <fullName evidence="1">Uncharacterized protein</fullName>
    </submittedName>
</protein>
<dbReference type="EMBL" id="CAJOBZ010000066">
    <property type="protein sequence ID" value="CAF4940486.1"/>
    <property type="molecule type" value="Genomic_DNA"/>
</dbReference>
<dbReference type="OrthoDB" id="2668416at2759"/>
<gene>
    <name evidence="1" type="ORF">PMACD_LOCUS14682</name>
</gene>
<accession>A0A821XCD2</accession>
<comment type="caution">
    <text evidence="1">The sequence shown here is derived from an EMBL/GenBank/DDBJ whole genome shotgun (WGS) entry which is preliminary data.</text>
</comment>